<dbReference type="Gene3D" id="3.30.420.40">
    <property type="match status" value="2"/>
</dbReference>
<gene>
    <name evidence="6" type="primary">mreB</name>
    <name evidence="7" type="ORF">B9J77_02930</name>
</gene>
<dbReference type="NCBIfam" id="TIGR00904">
    <property type="entry name" value="mreB"/>
    <property type="match status" value="1"/>
</dbReference>
<dbReference type="SUPFAM" id="SSF53067">
    <property type="entry name" value="Actin-like ATPase domain"/>
    <property type="match status" value="2"/>
</dbReference>
<dbReference type="PANTHER" id="PTHR42749">
    <property type="entry name" value="CELL SHAPE-DETERMINING PROTEIN MREB"/>
    <property type="match status" value="1"/>
</dbReference>
<feature type="binding site" evidence="6">
    <location>
        <begin position="20"/>
        <end position="22"/>
    </location>
    <ligand>
        <name>ATP</name>
        <dbReference type="ChEBI" id="CHEBI:30616"/>
    </ligand>
</feature>
<evidence type="ECO:0000313" key="7">
    <source>
        <dbReference type="EMBL" id="RII00256.1"/>
    </source>
</evidence>
<dbReference type="InterPro" id="IPR004753">
    <property type="entry name" value="MreB"/>
</dbReference>
<dbReference type="GO" id="GO:0005737">
    <property type="term" value="C:cytoplasm"/>
    <property type="evidence" value="ECO:0007669"/>
    <property type="project" value="UniProtKB-SubCell"/>
</dbReference>
<dbReference type="GO" id="GO:0008360">
    <property type="term" value="P:regulation of cell shape"/>
    <property type="evidence" value="ECO:0007669"/>
    <property type="project" value="UniProtKB-UniRule"/>
</dbReference>
<dbReference type="NCBIfam" id="NF010539">
    <property type="entry name" value="PRK13927.1"/>
    <property type="match status" value="1"/>
</dbReference>
<name>A0A399FXS0_UNCN2</name>
<dbReference type="HAMAP" id="MF_02207">
    <property type="entry name" value="MreB"/>
    <property type="match status" value="1"/>
</dbReference>
<comment type="similarity">
    <text evidence="5 6">Belongs to the FtsA/MreB family.</text>
</comment>
<keyword evidence="2 6" id="KW-0547">Nucleotide-binding</keyword>
<proteinExistence type="inferred from homology"/>
<evidence type="ECO:0000256" key="5">
    <source>
        <dbReference type="ARBA" id="ARBA00023458"/>
    </source>
</evidence>
<keyword evidence="3 6" id="KW-0067">ATP-binding</keyword>
<dbReference type="Pfam" id="PF06723">
    <property type="entry name" value="MreB_Mbl"/>
    <property type="match status" value="1"/>
</dbReference>
<keyword evidence="4 6" id="KW-0133">Cell shape</keyword>
<keyword evidence="1 6" id="KW-0963">Cytoplasm</keyword>
<evidence type="ECO:0000256" key="2">
    <source>
        <dbReference type="ARBA" id="ARBA00022741"/>
    </source>
</evidence>
<evidence type="ECO:0000256" key="6">
    <source>
        <dbReference type="HAMAP-Rule" id="MF_02207"/>
    </source>
</evidence>
<comment type="subunit">
    <text evidence="6">Forms polymers.</text>
</comment>
<dbReference type="GO" id="GO:0005524">
    <property type="term" value="F:ATP binding"/>
    <property type="evidence" value="ECO:0007669"/>
    <property type="project" value="UniProtKB-KW"/>
</dbReference>
<dbReference type="Proteomes" id="UP000266287">
    <property type="component" value="Unassembled WGS sequence"/>
</dbReference>
<evidence type="ECO:0000256" key="4">
    <source>
        <dbReference type="ARBA" id="ARBA00022960"/>
    </source>
</evidence>
<dbReference type="CDD" id="cd10225">
    <property type="entry name" value="ASKHA_NBD_MreB-like"/>
    <property type="match status" value="1"/>
</dbReference>
<comment type="subcellular location">
    <subcellularLocation>
        <location evidence="6">Cytoplasm</location>
    </subcellularLocation>
    <text evidence="6">Membrane-associated.</text>
</comment>
<reference evidence="7 8" key="1">
    <citation type="submission" date="2018-08" db="EMBL/GenBank/DDBJ databases">
        <title>Draft genome of candidate division NPL-UPA2 bacterium Unc8 that adapted to ultra-basic serpentinizing groundwater.</title>
        <authorList>
            <person name="Ishii S."/>
            <person name="Suzuki S."/>
            <person name="Nealson K.H."/>
        </authorList>
    </citation>
    <scope>NUCLEOTIDE SEQUENCE [LARGE SCALE GENOMIC DNA]</scope>
    <source>
        <strain evidence="7">Unc8</strain>
    </source>
</reference>
<dbReference type="PRINTS" id="PR01652">
    <property type="entry name" value="SHAPEPROTEIN"/>
</dbReference>
<dbReference type="AlphaFoldDB" id="A0A399FXS0"/>
<comment type="function">
    <text evidence="6">Forms membrane-associated dynamic filaments that are essential for cell shape determination. Acts by regulating cell wall synthesis and cell elongation, and thus cell shape. A feedback loop between cell geometry and MreB localization may maintain elongated cell shape by targeting cell wall growth to regions of negative cell wall curvature.</text>
</comment>
<accession>A0A399FXS0</accession>
<comment type="caution">
    <text evidence="7">The sequence shown here is derived from an EMBL/GenBank/DDBJ whole genome shotgun (WGS) entry which is preliminary data.</text>
</comment>
<sequence length="351" mass="38128">MALNFFSRLFSNDIGIDLGTANTLVYLRGRGIVLNEPSVIAVEKRSDRDRILITADGLPAVGNEARRMIGRTPGNIVAIRPLKDGVIADFIITEEMLRYFMRRVYRRRMFIAPRVIIAVPAEITEVEARAVEDSVRQAGASEVYPIEQPMAAAIGADLPVEEPGANLVLDIGGGTTAVAVISFGGIVISKTVKIAGDEMDEAIIQHLKRAYNLMIGERTAEDVKIKIGSAFPLDEEMTMEVRGRDLVAGLPKTLTITSQEVREILADGVNTIIETVKTVLEETPPELSADLVDKGMTMSGGGALLKGLDQRIREETGLEVNVVENPLQTVVIGTGKLLDNIRLLRRIASSD</sequence>
<evidence type="ECO:0000256" key="3">
    <source>
        <dbReference type="ARBA" id="ARBA00022840"/>
    </source>
</evidence>
<dbReference type="EMBL" id="NDHY01000005">
    <property type="protein sequence ID" value="RII00256.1"/>
    <property type="molecule type" value="Genomic_DNA"/>
</dbReference>
<feature type="binding site" evidence="6">
    <location>
        <begin position="301"/>
        <end position="304"/>
    </location>
    <ligand>
        <name>ATP</name>
        <dbReference type="ChEBI" id="CHEBI:30616"/>
    </ligand>
</feature>
<feature type="binding site" evidence="6">
    <location>
        <begin position="173"/>
        <end position="175"/>
    </location>
    <ligand>
        <name>ATP</name>
        <dbReference type="ChEBI" id="CHEBI:30616"/>
    </ligand>
</feature>
<dbReference type="GO" id="GO:0000902">
    <property type="term" value="P:cell morphogenesis"/>
    <property type="evidence" value="ECO:0007669"/>
    <property type="project" value="InterPro"/>
</dbReference>
<organism evidence="7 8">
    <name type="scientific">candidate division NPL-UPA2 bacterium Unc8</name>
    <dbReference type="NCBI Taxonomy" id="1980939"/>
    <lineage>
        <taxon>Bacteria</taxon>
    </lineage>
</organism>
<evidence type="ECO:0000256" key="1">
    <source>
        <dbReference type="ARBA" id="ARBA00022490"/>
    </source>
</evidence>
<dbReference type="InterPro" id="IPR056546">
    <property type="entry name" value="MreB_MamK-like"/>
</dbReference>
<feature type="binding site" evidence="6">
    <location>
        <begin position="221"/>
        <end position="224"/>
    </location>
    <ligand>
        <name>ATP</name>
        <dbReference type="ChEBI" id="CHEBI:30616"/>
    </ligand>
</feature>
<dbReference type="PANTHER" id="PTHR42749:SF1">
    <property type="entry name" value="CELL SHAPE-DETERMINING PROTEIN MREB"/>
    <property type="match status" value="1"/>
</dbReference>
<protein>
    <recommendedName>
        <fullName evidence="6">Cell shape-determining protein MreB</fullName>
    </recommendedName>
</protein>
<dbReference type="InterPro" id="IPR043129">
    <property type="entry name" value="ATPase_NBD"/>
</dbReference>
<evidence type="ECO:0000313" key="8">
    <source>
        <dbReference type="Proteomes" id="UP000266287"/>
    </source>
</evidence>